<evidence type="ECO:0000313" key="3">
    <source>
        <dbReference type="Proteomes" id="UP000245890"/>
    </source>
</evidence>
<feature type="compositionally biased region" description="Basic and acidic residues" evidence="1">
    <location>
        <begin position="25"/>
        <end position="43"/>
    </location>
</feature>
<comment type="caution">
    <text evidence="2">The sequence shown here is derived from an EMBL/GenBank/DDBJ whole genome shotgun (WGS) entry which is preliminary data.</text>
</comment>
<sequence length="65" mass="7631">MAANQSQSKREWSMTTRQKAPLSSHFRERAEQERDRASRAPNERHKRLHLELAAIFERRAAGDPM</sequence>
<accession>A0A2U0SDU8</accession>
<protein>
    <submittedName>
        <fullName evidence="2">Uncharacterized protein</fullName>
    </submittedName>
</protein>
<proteinExistence type="predicted"/>
<reference evidence="2 3" key="1">
    <citation type="submission" date="2018-05" db="EMBL/GenBank/DDBJ databases">
        <title>Description of Sphingomonas pokkalii sp nov, isolated from the rhizosphere of saline tolerant pokkali rice and its draft genome analysis.</title>
        <authorList>
            <person name="Menon R."/>
            <person name="Kumari S."/>
            <person name="Rameshkumar N."/>
        </authorList>
    </citation>
    <scope>NUCLEOTIDE SEQUENCE [LARGE SCALE GENOMIC DNA]</scope>
    <source>
        <strain evidence="2 3">L3B27</strain>
    </source>
</reference>
<feature type="compositionally biased region" description="Polar residues" evidence="1">
    <location>
        <begin position="1"/>
        <end position="18"/>
    </location>
</feature>
<dbReference type="AlphaFoldDB" id="A0A2U0SDU8"/>
<organism evidence="2 3">
    <name type="scientific">Sphingomonas pokkalii</name>
    <dbReference type="NCBI Taxonomy" id="2175090"/>
    <lineage>
        <taxon>Bacteria</taxon>
        <taxon>Pseudomonadati</taxon>
        <taxon>Pseudomonadota</taxon>
        <taxon>Alphaproteobacteria</taxon>
        <taxon>Sphingomonadales</taxon>
        <taxon>Sphingomonadaceae</taxon>
        <taxon>Sphingomonas</taxon>
    </lineage>
</organism>
<dbReference type="Proteomes" id="UP000245890">
    <property type="component" value="Unassembled WGS sequence"/>
</dbReference>
<name>A0A2U0SDU8_9SPHN</name>
<gene>
    <name evidence="2" type="ORF">DD559_09380</name>
</gene>
<evidence type="ECO:0000313" key="2">
    <source>
        <dbReference type="EMBL" id="PVX29500.1"/>
    </source>
</evidence>
<keyword evidence="3" id="KW-1185">Reference proteome</keyword>
<evidence type="ECO:0000256" key="1">
    <source>
        <dbReference type="SAM" id="MobiDB-lite"/>
    </source>
</evidence>
<feature type="region of interest" description="Disordered" evidence="1">
    <location>
        <begin position="1"/>
        <end position="46"/>
    </location>
</feature>
<dbReference type="EMBL" id="QENQ01000001">
    <property type="protein sequence ID" value="PVX29500.1"/>
    <property type="molecule type" value="Genomic_DNA"/>
</dbReference>